<evidence type="ECO:0000313" key="6">
    <source>
        <dbReference type="EMBL" id="AHF78545.1"/>
    </source>
</evidence>
<dbReference type="InterPro" id="IPR004710">
    <property type="entry name" value="Bilac:Na_transpt"/>
</dbReference>
<evidence type="ECO:0000256" key="2">
    <source>
        <dbReference type="ARBA" id="ARBA00022692"/>
    </source>
</evidence>
<dbReference type="InterPro" id="IPR002657">
    <property type="entry name" value="BilAc:Na_symport/Acr3"/>
</dbReference>
<dbReference type="Proteomes" id="UP000019028">
    <property type="component" value="Chromosome"/>
</dbReference>
<dbReference type="InterPro" id="IPR038770">
    <property type="entry name" value="Na+/solute_symporter_sf"/>
</dbReference>
<protein>
    <submittedName>
        <fullName evidence="6">Bile acid:sodium symporter</fullName>
    </submittedName>
</protein>
<comment type="subcellular location">
    <subcellularLocation>
        <location evidence="1">Membrane</location>
        <topology evidence="1">Multi-pass membrane protein</topology>
    </subcellularLocation>
</comment>
<dbReference type="PANTHER" id="PTHR10361:SF28">
    <property type="entry name" value="P3 PROTEIN-RELATED"/>
    <property type="match status" value="1"/>
</dbReference>
<dbReference type="AlphaFoldDB" id="W0I253"/>
<evidence type="ECO:0000256" key="1">
    <source>
        <dbReference type="ARBA" id="ARBA00004141"/>
    </source>
</evidence>
<dbReference type="Pfam" id="PF01758">
    <property type="entry name" value="SBF"/>
    <property type="match status" value="1"/>
</dbReference>
<dbReference type="RefSeq" id="WP_025423668.1">
    <property type="nucleotide sequence ID" value="NZ_CP006569.1"/>
</dbReference>
<evidence type="ECO:0000256" key="5">
    <source>
        <dbReference type="SAM" id="Phobius"/>
    </source>
</evidence>
<keyword evidence="3 5" id="KW-1133">Transmembrane helix</keyword>
<keyword evidence="4 5" id="KW-0472">Membrane</keyword>
<dbReference type="PATRIC" id="fig|1239307.3.peg.3930"/>
<feature type="transmembrane region" description="Helical" evidence="5">
    <location>
        <begin position="153"/>
        <end position="175"/>
    </location>
</feature>
<gene>
    <name evidence="6" type="primary">yocS</name>
    <name evidence="6" type="ORF">Sant_3563</name>
</gene>
<evidence type="ECO:0000313" key="7">
    <source>
        <dbReference type="Proteomes" id="UP000019028"/>
    </source>
</evidence>
<dbReference type="EMBL" id="CP006569">
    <property type="protein sequence ID" value="AHF78545.1"/>
    <property type="molecule type" value="Genomic_DNA"/>
</dbReference>
<proteinExistence type="predicted"/>
<reference evidence="6 7" key="1">
    <citation type="journal article" date="2014" name="Genome Biol. Evol.">
        <title>Genome degeneration and adaptation in a nascent stage of symbiosis.</title>
        <authorList>
            <person name="Oakeson K.F."/>
            <person name="Gil R."/>
            <person name="Clayton A.L."/>
            <person name="Dunn D.M."/>
            <person name="von Niederhausern A.C."/>
            <person name="Hamil C."/>
            <person name="Aoyagi A."/>
            <person name="Duval B."/>
            <person name="Baca A."/>
            <person name="Silva F.J."/>
            <person name="Vallier A."/>
            <person name="Jackson D.G."/>
            <person name="Latorre A."/>
            <person name="Weiss R.B."/>
            <person name="Heddi A."/>
            <person name="Moya A."/>
            <person name="Dale C."/>
        </authorList>
    </citation>
    <scope>NUCLEOTIDE SEQUENCE [LARGE SCALE GENOMIC DNA]</scope>
    <source>
        <strain evidence="6 7">HS1</strain>
    </source>
</reference>
<evidence type="ECO:0000256" key="4">
    <source>
        <dbReference type="ARBA" id="ARBA00023136"/>
    </source>
</evidence>
<dbReference type="OrthoDB" id="9806785at2"/>
<feature type="transmembrane region" description="Helical" evidence="5">
    <location>
        <begin position="119"/>
        <end position="141"/>
    </location>
</feature>
<dbReference type="GO" id="GO:0016020">
    <property type="term" value="C:membrane"/>
    <property type="evidence" value="ECO:0007669"/>
    <property type="project" value="UniProtKB-SubCell"/>
</dbReference>
<feature type="transmembrane region" description="Helical" evidence="5">
    <location>
        <begin position="187"/>
        <end position="205"/>
    </location>
</feature>
<feature type="transmembrane region" description="Helical" evidence="5">
    <location>
        <begin position="64"/>
        <end position="86"/>
    </location>
</feature>
<organism evidence="6 7">
    <name type="scientific">Sodalis praecaptivus</name>
    <dbReference type="NCBI Taxonomy" id="1239307"/>
    <lineage>
        <taxon>Bacteria</taxon>
        <taxon>Pseudomonadati</taxon>
        <taxon>Pseudomonadota</taxon>
        <taxon>Gammaproteobacteria</taxon>
        <taxon>Enterobacterales</taxon>
        <taxon>Bruguierivoracaceae</taxon>
        <taxon>Sodalis</taxon>
    </lineage>
</organism>
<dbReference type="KEGG" id="sod:Sant_3563"/>
<feature type="transmembrane region" description="Helical" evidence="5">
    <location>
        <begin position="92"/>
        <end position="112"/>
    </location>
</feature>
<dbReference type="Gene3D" id="1.20.1530.20">
    <property type="match status" value="1"/>
</dbReference>
<keyword evidence="7" id="KW-1185">Reference proteome</keyword>
<name>W0I253_9GAMM</name>
<dbReference type="HOGENOM" id="CLU_034788_1_1_6"/>
<evidence type="ECO:0000256" key="3">
    <source>
        <dbReference type="ARBA" id="ARBA00022989"/>
    </source>
</evidence>
<keyword evidence="2 5" id="KW-0812">Transmembrane</keyword>
<dbReference type="PANTHER" id="PTHR10361">
    <property type="entry name" value="SODIUM-BILE ACID COTRANSPORTER"/>
    <property type="match status" value="1"/>
</dbReference>
<sequence length="314" mass="33567">MLNKITRLFPLWAILLSIVAYYTPGSFTPIGAWVSTLLMLIMFAMGVTLRFADFKRVLSRPAPVAAATFLHYLVMPLAAWVLAWLFRMPPDLSAGMILVGSVASGTASNVMIYLAKGDVALSVTISAVSTLVGVFATPLLTRLYVDTHIKVDVAGMLMSILQIVVIPIFAGLVIHHLFTATVKKVEPFLPAFSMVCILLIISAVVAGSQSFIGSVGLIVIVAVILHNGIGLLAGYWGGRLFGFDETTCRTLAMEVGMQNSGLAATLGKIYFTPLAALPGALFSVWHNLSGSVLAGYWSGRPIPKRDSAVPEKRG</sequence>
<feature type="transmembrane region" description="Helical" evidence="5">
    <location>
        <begin position="30"/>
        <end position="52"/>
    </location>
</feature>
<accession>W0I253</accession>
<feature type="transmembrane region" description="Helical" evidence="5">
    <location>
        <begin position="211"/>
        <end position="236"/>
    </location>
</feature>